<evidence type="ECO:0000313" key="8">
    <source>
        <dbReference type="EMBL" id="QIK40304.1"/>
    </source>
</evidence>
<evidence type="ECO:0000256" key="3">
    <source>
        <dbReference type="ARBA" id="ARBA00022692"/>
    </source>
</evidence>
<dbReference type="SUPFAM" id="SSF103481">
    <property type="entry name" value="Multidrug resistance efflux transporter EmrE"/>
    <property type="match status" value="2"/>
</dbReference>
<feature type="domain" description="EamA" evidence="7">
    <location>
        <begin position="5"/>
        <end position="139"/>
    </location>
</feature>
<dbReference type="KEGG" id="mon:G8E03_05715"/>
<feature type="transmembrane region" description="Helical" evidence="6">
    <location>
        <begin position="123"/>
        <end position="144"/>
    </location>
</feature>
<feature type="transmembrane region" description="Helical" evidence="6">
    <location>
        <begin position="37"/>
        <end position="54"/>
    </location>
</feature>
<dbReference type="InterPro" id="IPR037185">
    <property type="entry name" value="EmrE-like"/>
</dbReference>
<feature type="domain" description="EamA" evidence="7">
    <location>
        <begin position="157"/>
        <end position="287"/>
    </location>
</feature>
<organism evidence="8 9">
    <name type="scientific">Pontivivens nitratireducens</name>
    <dbReference type="NCBI Taxonomy" id="2758038"/>
    <lineage>
        <taxon>Bacteria</taxon>
        <taxon>Pseudomonadati</taxon>
        <taxon>Pseudomonadota</taxon>
        <taxon>Alphaproteobacteria</taxon>
        <taxon>Rhodobacterales</taxon>
        <taxon>Paracoccaceae</taxon>
        <taxon>Pontivivens</taxon>
    </lineage>
</organism>
<reference evidence="8 9" key="1">
    <citation type="submission" date="2020-03" db="EMBL/GenBank/DDBJ databases">
        <title>Complete genome sequence of Monaibacterium sp. ALG8 with diverse plasmids.</title>
        <authorList>
            <person name="Sun C."/>
        </authorList>
    </citation>
    <scope>NUCLEOTIDE SEQUENCE [LARGE SCALE GENOMIC DNA]</scope>
    <source>
        <strain evidence="8 9">ALG8</strain>
    </source>
</reference>
<feature type="transmembrane region" description="Helical" evidence="6">
    <location>
        <begin position="7"/>
        <end position="25"/>
    </location>
</feature>
<feature type="transmembrane region" description="Helical" evidence="6">
    <location>
        <begin position="216"/>
        <end position="237"/>
    </location>
</feature>
<dbReference type="Proteomes" id="UP000500791">
    <property type="component" value="Chromosome"/>
</dbReference>
<name>A0A6G7VJX8_9RHOB</name>
<evidence type="ECO:0000256" key="5">
    <source>
        <dbReference type="ARBA" id="ARBA00023136"/>
    </source>
</evidence>
<gene>
    <name evidence="8" type="ORF">G8E03_05715</name>
</gene>
<keyword evidence="5 6" id="KW-0472">Membrane</keyword>
<dbReference type="PANTHER" id="PTHR22911">
    <property type="entry name" value="ACYL-MALONYL CONDENSING ENZYME-RELATED"/>
    <property type="match status" value="1"/>
</dbReference>
<comment type="similarity">
    <text evidence="2">Belongs to the drug/metabolite transporter (DMT) superfamily. 10 TMS drug/metabolite exporter (DME) (TC 2.A.7.3) family.</text>
</comment>
<feature type="transmembrane region" description="Helical" evidence="6">
    <location>
        <begin position="156"/>
        <end position="176"/>
    </location>
</feature>
<feature type="transmembrane region" description="Helical" evidence="6">
    <location>
        <begin position="99"/>
        <end position="116"/>
    </location>
</feature>
<feature type="transmembrane region" description="Helical" evidence="6">
    <location>
        <begin position="188"/>
        <end position="210"/>
    </location>
</feature>
<keyword evidence="3 6" id="KW-0812">Transmembrane</keyword>
<feature type="transmembrane region" description="Helical" evidence="6">
    <location>
        <begin position="270"/>
        <end position="288"/>
    </location>
</feature>
<dbReference type="Pfam" id="PF00892">
    <property type="entry name" value="EamA"/>
    <property type="match status" value="2"/>
</dbReference>
<keyword evidence="9" id="KW-1185">Reference proteome</keyword>
<dbReference type="PANTHER" id="PTHR22911:SF6">
    <property type="entry name" value="SOLUTE CARRIER FAMILY 35 MEMBER G1"/>
    <property type="match status" value="1"/>
</dbReference>
<feature type="transmembrane region" description="Helical" evidence="6">
    <location>
        <begin position="244"/>
        <end position="264"/>
    </location>
</feature>
<comment type="subcellular location">
    <subcellularLocation>
        <location evidence="1">Membrane</location>
        <topology evidence="1">Multi-pass membrane protein</topology>
    </subcellularLocation>
</comment>
<proteinExistence type="inferred from homology"/>
<evidence type="ECO:0000256" key="6">
    <source>
        <dbReference type="SAM" id="Phobius"/>
    </source>
</evidence>
<evidence type="ECO:0000256" key="2">
    <source>
        <dbReference type="ARBA" id="ARBA00009853"/>
    </source>
</evidence>
<evidence type="ECO:0000313" key="9">
    <source>
        <dbReference type="Proteomes" id="UP000500791"/>
    </source>
</evidence>
<feature type="transmembrane region" description="Helical" evidence="6">
    <location>
        <begin position="75"/>
        <end position="93"/>
    </location>
</feature>
<evidence type="ECO:0000256" key="1">
    <source>
        <dbReference type="ARBA" id="ARBA00004141"/>
    </source>
</evidence>
<dbReference type="AlphaFoldDB" id="A0A6G7VJX8"/>
<keyword evidence="4 6" id="KW-1133">Transmembrane helix</keyword>
<protein>
    <submittedName>
        <fullName evidence="8">DMT family transporter</fullName>
    </submittedName>
</protein>
<dbReference type="EMBL" id="CP049811">
    <property type="protein sequence ID" value="QIK40304.1"/>
    <property type="molecule type" value="Genomic_DNA"/>
</dbReference>
<sequence>MIFLRGIFLKIASVAVFVCMSAIVKAVSDTVPAGETVFFRSIFAVPVILGWLLLQHDNLRDGLKTANPMSHLWRGVVGTTAMALTFTGLGLLPLPEVTAIGYAAPLFAVILAAMFLGEQVRLVRLAAVFMGLIGVGIVLSPRLTTLNSDGLTDAETLGAVIVLASAVFVALAHVFIRKLVATEKTTAITFWFSITASVLSLMTLPFGWVLPGPVTFGLLVGAGLLGGVGQILLTSAYRYAPTAVIAPFDYASMIFALILGYGLFGEVPTGRMLIGAAIVVAAGLLIIWREQMLGISRKEQRRAQTPQG</sequence>
<dbReference type="InterPro" id="IPR000620">
    <property type="entry name" value="EamA_dom"/>
</dbReference>
<accession>A0A6G7VJX8</accession>
<dbReference type="RefSeq" id="WP_166189620.1">
    <property type="nucleotide sequence ID" value="NZ_CP049811.1"/>
</dbReference>
<evidence type="ECO:0000256" key="4">
    <source>
        <dbReference type="ARBA" id="ARBA00022989"/>
    </source>
</evidence>
<dbReference type="GO" id="GO:0016020">
    <property type="term" value="C:membrane"/>
    <property type="evidence" value="ECO:0007669"/>
    <property type="project" value="UniProtKB-SubCell"/>
</dbReference>
<evidence type="ECO:0000259" key="7">
    <source>
        <dbReference type="Pfam" id="PF00892"/>
    </source>
</evidence>